<evidence type="ECO:0000313" key="2">
    <source>
        <dbReference type="EMBL" id="EMD37119.1"/>
    </source>
</evidence>
<feature type="domain" description="T6SS Phospholipase effector Tle1-like catalytic" evidence="1">
    <location>
        <begin position="27"/>
        <end position="319"/>
    </location>
</feature>
<evidence type="ECO:0000259" key="1">
    <source>
        <dbReference type="Pfam" id="PF09994"/>
    </source>
</evidence>
<gene>
    <name evidence="2" type="ORF">CERSUDRAFT_51299</name>
</gene>
<dbReference type="PANTHER" id="PTHR33840:SF2">
    <property type="entry name" value="TLE1 PHOSPHOLIPASE DOMAIN-CONTAINING PROTEIN"/>
    <property type="match status" value="1"/>
</dbReference>
<dbReference type="Pfam" id="PF09994">
    <property type="entry name" value="T6SS_Tle1-like_cat"/>
    <property type="match status" value="1"/>
</dbReference>
<dbReference type="AlphaFoldDB" id="M2PLB2"/>
<keyword evidence="3" id="KW-1185">Reference proteome</keyword>
<protein>
    <recommendedName>
        <fullName evidence="1">T6SS Phospholipase effector Tle1-like catalytic domain-containing protein</fullName>
    </recommendedName>
</protein>
<dbReference type="InterPro" id="IPR018712">
    <property type="entry name" value="Tle1-like_cat"/>
</dbReference>
<dbReference type="EMBL" id="KB445797">
    <property type="protein sequence ID" value="EMD37119.1"/>
    <property type="molecule type" value="Genomic_DNA"/>
</dbReference>
<organism evidence="2 3">
    <name type="scientific">Ceriporiopsis subvermispora (strain B)</name>
    <name type="common">White-rot fungus</name>
    <name type="synonym">Gelatoporia subvermispora</name>
    <dbReference type="NCBI Taxonomy" id="914234"/>
    <lineage>
        <taxon>Eukaryota</taxon>
        <taxon>Fungi</taxon>
        <taxon>Dikarya</taxon>
        <taxon>Basidiomycota</taxon>
        <taxon>Agaricomycotina</taxon>
        <taxon>Agaricomycetes</taxon>
        <taxon>Polyporales</taxon>
        <taxon>Gelatoporiaceae</taxon>
        <taxon>Gelatoporia</taxon>
    </lineage>
</organism>
<dbReference type="Proteomes" id="UP000016930">
    <property type="component" value="Unassembled WGS sequence"/>
</dbReference>
<dbReference type="HOGENOM" id="CLU_005049_5_1_1"/>
<sequence length="371" mass="41486">MLHTEDEPPLPEGTSVNQCSCNDRPGRNLVVCIDGTSNQFGDKNTNVVELYSRLEKSASQLTYYNSGIGTYATPSWRSLSWWTQVLAHKIDLAIAWRFERILLSAYEWLSENYAEGDRIYLFDLERYSSGFSRGAYQVRVISGMIAKVGLIHKGNKDQIPFAYELYAATKHSHSKVTAEQSATAKCERFKETFSRPDVKVHFVGVWDTVSSVGIVRDKTLPDTTTGMKHVCIFRHALALDERRVKFLPEYAYGGDGPPQEGTATTGTVQIKEVWFAGSHSDMYVAISSGLHNINQQFSGGGNVENTDLNRFGPAIRWMSYEAIGSGLKMKPFIGQWKNVAPTTSLTAGWWPLELLPIRRLSYADASSTDLL</sequence>
<accession>M2PLB2</accession>
<name>M2PLB2_CERS8</name>
<proteinExistence type="predicted"/>
<dbReference type="PANTHER" id="PTHR33840">
    <property type="match status" value="1"/>
</dbReference>
<reference evidence="2 3" key="1">
    <citation type="journal article" date="2012" name="Proc. Natl. Acad. Sci. U.S.A.">
        <title>Comparative genomics of Ceriporiopsis subvermispora and Phanerochaete chrysosporium provide insight into selective ligninolysis.</title>
        <authorList>
            <person name="Fernandez-Fueyo E."/>
            <person name="Ruiz-Duenas F.J."/>
            <person name="Ferreira P."/>
            <person name="Floudas D."/>
            <person name="Hibbett D.S."/>
            <person name="Canessa P."/>
            <person name="Larrondo L.F."/>
            <person name="James T.Y."/>
            <person name="Seelenfreund D."/>
            <person name="Lobos S."/>
            <person name="Polanco R."/>
            <person name="Tello M."/>
            <person name="Honda Y."/>
            <person name="Watanabe T."/>
            <person name="Watanabe T."/>
            <person name="Ryu J.S."/>
            <person name="Kubicek C.P."/>
            <person name="Schmoll M."/>
            <person name="Gaskell J."/>
            <person name="Hammel K.E."/>
            <person name="St John F.J."/>
            <person name="Vanden Wymelenberg A."/>
            <person name="Sabat G."/>
            <person name="Splinter BonDurant S."/>
            <person name="Syed K."/>
            <person name="Yadav J.S."/>
            <person name="Doddapaneni H."/>
            <person name="Subramanian V."/>
            <person name="Lavin J.L."/>
            <person name="Oguiza J.A."/>
            <person name="Perez G."/>
            <person name="Pisabarro A.G."/>
            <person name="Ramirez L."/>
            <person name="Santoyo F."/>
            <person name="Master E."/>
            <person name="Coutinho P.M."/>
            <person name="Henrissat B."/>
            <person name="Lombard V."/>
            <person name="Magnuson J.K."/>
            <person name="Kuees U."/>
            <person name="Hori C."/>
            <person name="Igarashi K."/>
            <person name="Samejima M."/>
            <person name="Held B.W."/>
            <person name="Barry K.W."/>
            <person name="LaButti K.M."/>
            <person name="Lapidus A."/>
            <person name="Lindquist E.A."/>
            <person name="Lucas S.M."/>
            <person name="Riley R."/>
            <person name="Salamov A.A."/>
            <person name="Hoffmeister D."/>
            <person name="Schwenk D."/>
            <person name="Hadar Y."/>
            <person name="Yarden O."/>
            <person name="de Vries R.P."/>
            <person name="Wiebenga A."/>
            <person name="Stenlid J."/>
            <person name="Eastwood D."/>
            <person name="Grigoriev I.V."/>
            <person name="Berka R.M."/>
            <person name="Blanchette R.A."/>
            <person name="Kersten P."/>
            <person name="Martinez A.T."/>
            <person name="Vicuna R."/>
            <person name="Cullen D."/>
        </authorList>
    </citation>
    <scope>NUCLEOTIDE SEQUENCE [LARGE SCALE GENOMIC DNA]</scope>
    <source>
        <strain evidence="2 3">B</strain>
    </source>
</reference>
<dbReference type="OrthoDB" id="2794527at2759"/>
<evidence type="ECO:0000313" key="3">
    <source>
        <dbReference type="Proteomes" id="UP000016930"/>
    </source>
</evidence>
<dbReference type="STRING" id="914234.M2PLB2"/>